<reference evidence="1 2" key="1">
    <citation type="journal article" date="2023" name="Nucleic Acids Res.">
        <title>The hologenome of Daphnia magna reveals possible DNA methylation and microbiome-mediated evolution of the host genome.</title>
        <authorList>
            <person name="Chaturvedi A."/>
            <person name="Li X."/>
            <person name="Dhandapani V."/>
            <person name="Marshall H."/>
            <person name="Kissane S."/>
            <person name="Cuenca-Cambronero M."/>
            <person name="Asole G."/>
            <person name="Calvet F."/>
            <person name="Ruiz-Romero M."/>
            <person name="Marangio P."/>
            <person name="Guigo R."/>
            <person name="Rago D."/>
            <person name="Mirbahai L."/>
            <person name="Eastwood N."/>
            <person name="Colbourne J.K."/>
            <person name="Zhou J."/>
            <person name="Mallon E."/>
            <person name="Orsini L."/>
        </authorList>
    </citation>
    <scope>NUCLEOTIDE SEQUENCE [LARGE SCALE GENOMIC DNA]</scope>
    <source>
        <strain evidence="1">LRV0_1</strain>
    </source>
</reference>
<organism evidence="1 2">
    <name type="scientific">Daphnia magna</name>
    <dbReference type="NCBI Taxonomy" id="35525"/>
    <lineage>
        <taxon>Eukaryota</taxon>
        <taxon>Metazoa</taxon>
        <taxon>Ecdysozoa</taxon>
        <taxon>Arthropoda</taxon>
        <taxon>Crustacea</taxon>
        <taxon>Branchiopoda</taxon>
        <taxon>Diplostraca</taxon>
        <taxon>Cladocera</taxon>
        <taxon>Anomopoda</taxon>
        <taxon>Daphniidae</taxon>
        <taxon>Daphnia</taxon>
    </lineage>
</organism>
<name>A0ABR0B489_9CRUS</name>
<sequence length="69" mass="7744">MDENPDSVADGCNALTSMRYQTCSARNKLEADLENLEVLQQYHLDFEAGFAVGTKHQMRFSCKSMPVIS</sequence>
<proteinExistence type="predicted"/>
<accession>A0ABR0B489</accession>
<comment type="caution">
    <text evidence="1">The sequence shown here is derived from an EMBL/GenBank/DDBJ whole genome shotgun (WGS) entry which is preliminary data.</text>
</comment>
<dbReference type="EMBL" id="JAOYFB010000040">
    <property type="protein sequence ID" value="KAK4036465.1"/>
    <property type="molecule type" value="Genomic_DNA"/>
</dbReference>
<keyword evidence="2" id="KW-1185">Reference proteome</keyword>
<evidence type="ECO:0000313" key="1">
    <source>
        <dbReference type="EMBL" id="KAK4036465.1"/>
    </source>
</evidence>
<protein>
    <submittedName>
        <fullName evidence="1">Uncharacterized protein</fullName>
    </submittedName>
</protein>
<dbReference type="Proteomes" id="UP001234178">
    <property type="component" value="Unassembled WGS sequence"/>
</dbReference>
<gene>
    <name evidence="1" type="ORF">OUZ56_028519</name>
</gene>
<evidence type="ECO:0000313" key="2">
    <source>
        <dbReference type="Proteomes" id="UP001234178"/>
    </source>
</evidence>